<dbReference type="AlphaFoldDB" id="A0A8I1A9Y5"/>
<evidence type="ECO:0000313" key="2">
    <source>
        <dbReference type="Proteomes" id="UP000633619"/>
    </source>
</evidence>
<gene>
    <name evidence="1" type="ORF">I8U20_08585</name>
</gene>
<keyword evidence="2" id="KW-1185">Reference proteome</keyword>
<dbReference type="RefSeq" id="WP_181732074.1">
    <property type="nucleotide sequence ID" value="NZ_JACEIR010000005.1"/>
</dbReference>
<name>A0A8I1A9Y5_THEIN</name>
<evidence type="ECO:0000313" key="1">
    <source>
        <dbReference type="EMBL" id="MBH8595386.1"/>
    </source>
</evidence>
<comment type="caution">
    <text evidence="1">The sequence shown here is derived from an EMBL/GenBank/DDBJ whole genome shotgun (WGS) entry which is preliminary data.</text>
</comment>
<proteinExistence type="predicted"/>
<dbReference type="Proteomes" id="UP000633619">
    <property type="component" value="Unassembled WGS sequence"/>
</dbReference>
<protein>
    <submittedName>
        <fullName evidence="1">Uncharacterized protein</fullName>
    </submittedName>
</protein>
<sequence length="376" mass="44746">MNMADWLTYTDIEQLKRMNRYYGCENQNSCSKYDLIRSLLQRMNQKNQLEEQIASLDKHEFRFLQLIMLDPSLQYSMEELLAKGRAALDGEKGEPRRFIVDSLKRGWIFPGYSHRTQSLYHVPSDLRERVSEILLKPFRMKGSYREDPPAVYRDEQEQLLHDLDHFLLFLKKEIVRLTLDGAIYKNQQKQMFQTFYVPEEPVSKKGPRFGFGRCYHLYPDRFSLLYDYAYYKGYFIEDKDGYLCLTEKGSGKLNNQEKQKIDHGKELVRFWIRLYRRAIPQLPMVIRLIALLAYPGWIRTVTVYQATESWLNPFYYETKESVFQKVLKMMVHLGVLKIGREGEEQYISLTPSGVKWLYGISAFRERAIEEGFLQRT</sequence>
<reference evidence="1 2" key="1">
    <citation type="submission" date="2020-12" db="EMBL/GenBank/DDBJ databases">
        <title>WGS of Thermoactinomyces spp.</title>
        <authorList>
            <person name="Cheng K."/>
        </authorList>
    </citation>
    <scope>NUCLEOTIDE SEQUENCE [LARGE SCALE GENOMIC DNA]</scope>
    <source>
        <strain evidence="2">CICC 10671\DSM 43846</strain>
    </source>
</reference>
<accession>A0A8I1A9Y5</accession>
<dbReference type="EMBL" id="JAECVW010000004">
    <property type="protein sequence ID" value="MBH8595386.1"/>
    <property type="molecule type" value="Genomic_DNA"/>
</dbReference>
<organism evidence="1 2">
    <name type="scientific">Thermoactinomyces intermedius</name>
    <dbReference type="NCBI Taxonomy" id="2024"/>
    <lineage>
        <taxon>Bacteria</taxon>
        <taxon>Bacillati</taxon>
        <taxon>Bacillota</taxon>
        <taxon>Bacilli</taxon>
        <taxon>Bacillales</taxon>
        <taxon>Thermoactinomycetaceae</taxon>
        <taxon>Thermoactinomyces</taxon>
    </lineage>
</organism>